<evidence type="ECO:0000256" key="2">
    <source>
        <dbReference type="ARBA" id="ARBA00022549"/>
    </source>
</evidence>
<evidence type="ECO:0000256" key="1">
    <source>
        <dbReference type="ARBA" id="ARBA00009299"/>
    </source>
</evidence>
<evidence type="ECO:0000256" key="4">
    <source>
        <dbReference type="ARBA" id="ARBA00023239"/>
    </source>
</evidence>
<sequence length="490" mass="54469">MLDNNDFALASADDTSVVVLEQLSSHPQPEVREAVAKNPNTPTKVLLKLGKEFPDAITANPVFNVLLLENPESHFVRLSLARSTTTSEEMIAQLSEIEDEEILCAVAGNPKTPLHILEELVENPPRFWDRERNSDIYDFDRLFITIHLNPNTSESLLLKLAQRGSSNVKQAIAQNPKAPLSLLNQFADWRDYAMHLAIGRNPQVPSAILEKLAGENRNEIREMVKNHPNVSETAIAIINFIEGKPGTPIDLLERLASDRRASVRLLVAAHPSTPAKVLEKLAQDADEDVPFKAVSHPNATSTVLEFFAEFLVKQHQRVSPSNQAMYKRSAVRLVERSDITPKVVENLLQMNEFDVVYAIASSLKTPPMMLLALTEYQAPSSVHIIFLLSLAQNPNTPSEALEKLYLKINPTPHFIKVNGEQVFTNALQAIAAHPNTPVHLLEQFAVHSRADLRAKVATNVNTPISILERLSNDSQDWVSAIAKQALKERA</sequence>
<dbReference type="Pfam" id="PF01816">
    <property type="entry name" value="LRV"/>
    <property type="match status" value="1"/>
</dbReference>
<dbReference type="RefSeq" id="WP_190904982.1">
    <property type="nucleotide sequence ID" value="NZ_JACJTQ010000001.1"/>
</dbReference>
<accession>A0ABR8IXU3</accession>
<organism evidence="5 6">
    <name type="scientific">Anabaena catenula FACHB-362</name>
    <dbReference type="NCBI Taxonomy" id="2692877"/>
    <lineage>
        <taxon>Bacteria</taxon>
        <taxon>Bacillati</taxon>
        <taxon>Cyanobacteriota</taxon>
        <taxon>Cyanophyceae</taxon>
        <taxon>Nostocales</taxon>
        <taxon>Nostocaceae</taxon>
        <taxon>Anabaena</taxon>
    </lineage>
</organism>
<dbReference type="SUPFAM" id="SSF48371">
    <property type="entry name" value="ARM repeat"/>
    <property type="match status" value="1"/>
</dbReference>
<dbReference type="InterPro" id="IPR011989">
    <property type="entry name" value="ARM-like"/>
</dbReference>
<comment type="caution">
    <text evidence="5">The sequence shown here is derived from an EMBL/GenBank/DDBJ whole genome shotgun (WGS) entry which is preliminary data.</text>
</comment>
<evidence type="ECO:0000313" key="6">
    <source>
        <dbReference type="Proteomes" id="UP000660381"/>
    </source>
</evidence>
<gene>
    <name evidence="5" type="ORF">H6G68_01345</name>
</gene>
<keyword evidence="3" id="KW-0605">Phycobilisome</keyword>
<evidence type="ECO:0000256" key="3">
    <source>
        <dbReference type="ARBA" id="ARBA00022738"/>
    </source>
</evidence>
<keyword evidence="4" id="KW-0456">Lyase</keyword>
<dbReference type="Gene3D" id="1.25.10.10">
    <property type="entry name" value="Leucine-rich Repeat Variant"/>
    <property type="match status" value="2"/>
</dbReference>
<name>A0ABR8IXU3_9NOST</name>
<keyword evidence="6" id="KW-1185">Reference proteome</keyword>
<reference evidence="5 6" key="1">
    <citation type="journal article" date="2020" name="ISME J.">
        <title>Comparative genomics reveals insights into cyanobacterial evolution and habitat adaptation.</title>
        <authorList>
            <person name="Chen M.Y."/>
            <person name="Teng W.K."/>
            <person name="Zhao L."/>
            <person name="Hu C.X."/>
            <person name="Zhou Y.K."/>
            <person name="Han B.P."/>
            <person name="Song L.R."/>
            <person name="Shu W.S."/>
        </authorList>
    </citation>
    <scope>NUCLEOTIDE SEQUENCE [LARGE SCALE GENOMIC DNA]</scope>
    <source>
        <strain evidence="5 6">FACHB-362</strain>
    </source>
</reference>
<dbReference type="Proteomes" id="UP000660381">
    <property type="component" value="Unassembled WGS sequence"/>
</dbReference>
<comment type="similarity">
    <text evidence="1">Belongs to the CpcE/RpcE/PecE family.</text>
</comment>
<evidence type="ECO:0008006" key="7">
    <source>
        <dbReference type="Google" id="ProtNLM"/>
    </source>
</evidence>
<keyword evidence="2" id="KW-0042">Antenna complex</keyword>
<dbReference type="InterPro" id="IPR004830">
    <property type="entry name" value="LRR_variant"/>
</dbReference>
<evidence type="ECO:0000313" key="5">
    <source>
        <dbReference type="EMBL" id="MBD2690405.1"/>
    </source>
</evidence>
<protein>
    <recommendedName>
        <fullName evidence="7">Leucine rich repeat variant</fullName>
    </recommendedName>
</protein>
<proteinExistence type="inferred from homology"/>
<dbReference type="InterPro" id="IPR016024">
    <property type="entry name" value="ARM-type_fold"/>
</dbReference>
<dbReference type="EMBL" id="JACJTQ010000001">
    <property type="protein sequence ID" value="MBD2690405.1"/>
    <property type="molecule type" value="Genomic_DNA"/>
</dbReference>